<reference evidence="1" key="1">
    <citation type="submission" date="2024-07" db="EMBL/GenBank/DDBJ databases">
        <authorList>
            <person name="Bringhurst R.M."/>
            <person name="Homer T.E."/>
        </authorList>
    </citation>
    <scope>NUCLEOTIDE SEQUENCE</scope>
</reference>
<dbReference type="EMBL" id="PQ015379">
    <property type="protein sequence ID" value="XDJ15196.1"/>
    <property type="molecule type" value="Genomic_DNA"/>
</dbReference>
<proteinExistence type="predicted"/>
<accession>A0AB39CEC1</accession>
<evidence type="ECO:0000313" key="1">
    <source>
        <dbReference type="EMBL" id="XDJ15196.1"/>
    </source>
</evidence>
<sequence>MSVYEGTTCTITEEFFDEFDDPVIPTENTPAPFVRLFDTDKSVIAEVYAKPYTTKPGHWIADLPIPNMDLRDAVELVAKWSFESDTGRYQSTTKILVEPATLGRESDIVVICGRDTRMQVTVPITYKPPVAPIKANLARGIAAKEGKPGDKLTVSLFDNNKTVFNDWDVEDQAIKVESMKKRTVIDMPAIMGTPQMAPLTMLVDHTPKRKLAKTTLTYKVWAITPQILMASRQLEDYINRARVANIIPELEYTQSDIMEYLARGLSFFNGLQPNITNFTGTNMQGPLMDAWLTCSCIYALGSQNLAEGSLAFDFGGQTVSLNVDRTPALESALGRIDAQIESQVKPLKKLLGRAGVLGGDGSAGGSFIDSSRAFGILGISNTPMTRLPGYAGRGQQAGGFFRNFF</sequence>
<name>A0AB39CEC1_9VIRU</name>
<protein>
    <submittedName>
        <fullName evidence="1">Head-tail connector protein</fullName>
    </submittedName>
</protein>
<organism evidence="1">
    <name type="scientific">Pseudomonas phage HRDY3</name>
    <dbReference type="NCBI Taxonomy" id="3236930"/>
    <lineage>
        <taxon>Viruses</taxon>
    </lineage>
</organism>